<keyword evidence="2" id="KW-0812">Transmembrane</keyword>
<name>A0AAD3DD40_9STRA</name>
<feature type="transmembrane region" description="Helical" evidence="2">
    <location>
        <begin position="329"/>
        <end position="349"/>
    </location>
</feature>
<keyword evidence="2" id="KW-0472">Membrane</keyword>
<evidence type="ECO:0000256" key="1">
    <source>
        <dbReference type="SAM" id="MobiDB-lite"/>
    </source>
</evidence>
<feature type="compositionally biased region" description="Basic and acidic residues" evidence="1">
    <location>
        <begin position="621"/>
        <end position="630"/>
    </location>
</feature>
<protein>
    <submittedName>
        <fullName evidence="3">Uncharacterized protein</fullName>
    </submittedName>
</protein>
<proteinExistence type="predicted"/>
<evidence type="ECO:0000313" key="4">
    <source>
        <dbReference type="Proteomes" id="UP001054902"/>
    </source>
</evidence>
<gene>
    <name evidence="3" type="ORF">CTEN210_16925</name>
</gene>
<sequence length="630" mass="71828">MSFFPTPNCGSLRHVVDEDEIQSTNVAVPMKKVDSHSSSTSQGSKPKAPPTLAQIMREDAEDKMNLIFLEKRKQYKDEEMEMLKKRTFKSRIFMTCESINRNTVFLRTHFSDNHTMESVNTLNYVRDYFKAAHGTQSHTAAKAALARIIIIALDSDESWYKSLACVLASGLSGKGENTDFEKCPQSKNHQNVLVRDNDNLQETREEYCKLMHIIFSKIKKYRFMIDEEGSNAYRLCHCRTATTKDKSPLLYAGFSFLLQTCLTGYVIAQLYINVNGDTYDNLSHIMKNLPLALLTLFYSTVLATPELKEIPDAYGIFGNKFGVLQMMDFIVNAILPSLLIISGFFVILGQDEFIEAVLNTAALLFIPEIDDQLPSLLGFDQKSIVKNFLIHEAMREYDDFVKQKCREEELRKSALRKTVIDSAAFESMNAFHAGAGVEFGDYFITNWSERGSSPGQGALFQPYQIRKGNDMTGDRIEPSCYVTEDCLVKKLTWQYTLWNNTTEPRIGYMKIEMLNGQVVELTRPKEDSIKLGEPETLEGVFIITTFQMSNDVLRLRACGSKKAQDFKQAFDYYTLWPLSKKATKKLDQIVHAEWMEEKKEQLKSSLASLSISPTKKKHHEKLTTKADDHV</sequence>
<accession>A0AAD3DD40</accession>
<dbReference type="AlphaFoldDB" id="A0AAD3DD40"/>
<keyword evidence="4" id="KW-1185">Reference proteome</keyword>
<keyword evidence="2" id="KW-1133">Transmembrane helix</keyword>
<evidence type="ECO:0000256" key="2">
    <source>
        <dbReference type="SAM" id="Phobius"/>
    </source>
</evidence>
<feature type="region of interest" description="Disordered" evidence="1">
    <location>
        <begin position="26"/>
        <end position="50"/>
    </location>
</feature>
<evidence type="ECO:0000313" key="3">
    <source>
        <dbReference type="EMBL" id="GFH60449.1"/>
    </source>
</evidence>
<comment type="caution">
    <text evidence="3">The sequence shown here is derived from an EMBL/GenBank/DDBJ whole genome shotgun (WGS) entry which is preliminary data.</text>
</comment>
<organism evidence="3 4">
    <name type="scientific">Chaetoceros tenuissimus</name>
    <dbReference type="NCBI Taxonomy" id="426638"/>
    <lineage>
        <taxon>Eukaryota</taxon>
        <taxon>Sar</taxon>
        <taxon>Stramenopiles</taxon>
        <taxon>Ochrophyta</taxon>
        <taxon>Bacillariophyta</taxon>
        <taxon>Coscinodiscophyceae</taxon>
        <taxon>Chaetocerotophycidae</taxon>
        <taxon>Chaetocerotales</taxon>
        <taxon>Chaetocerotaceae</taxon>
        <taxon>Chaetoceros</taxon>
    </lineage>
</organism>
<dbReference type="EMBL" id="BLLK01000069">
    <property type="protein sequence ID" value="GFH60449.1"/>
    <property type="molecule type" value="Genomic_DNA"/>
</dbReference>
<feature type="transmembrane region" description="Helical" evidence="2">
    <location>
        <begin position="249"/>
        <end position="271"/>
    </location>
</feature>
<dbReference type="Proteomes" id="UP001054902">
    <property type="component" value="Unassembled WGS sequence"/>
</dbReference>
<reference evidence="3 4" key="1">
    <citation type="journal article" date="2021" name="Sci. Rep.">
        <title>The genome of the diatom Chaetoceros tenuissimus carries an ancient integrated fragment of an extant virus.</title>
        <authorList>
            <person name="Hongo Y."/>
            <person name="Kimura K."/>
            <person name="Takaki Y."/>
            <person name="Yoshida Y."/>
            <person name="Baba S."/>
            <person name="Kobayashi G."/>
            <person name="Nagasaki K."/>
            <person name="Hano T."/>
            <person name="Tomaru Y."/>
        </authorList>
    </citation>
    <scope>NUCLEOTIDE SEQUENCE [LARGE SCALE GENOMIC DNA]</scope>
    <source>
        <strain evidence="3 4">NIES-3715</strain>
    </source>
</reference>
<feature type="region of interest" description="Disordered" evidence="1">
    <location>
        <begin position="606"/>
        <end position="630"/>
    </location>
</feature>